<dbReference type="GO" id="GO:0046872">
    <property type="term" value="F:metal ion binding"/>
    <property type="evidence" value="ECO:0007669"/>
    <property type="project" value="InterPro"/>
</dbReference>
<feature type="domain" description="ATP-grasp" evidence="2">
    <location>
        <begin position="120"/>
        <end position="310"/>
    </location>
</feature>
<dbReference type="Gene3D" id="2.30.36.100">
    <property type="match status" value="1"/>
</dbReference>
<keyword evidence="1" id="KW-0067">ATP-binding</keyword>
<dbReference type="AlphaFoldDB" id="A0A923S9Z2"/>
<reference evidence="3" key="1">
    <citation type="submission" date="2020-08" db="EMBL/GenBank/DDBJ databases">
        <title>Ramlibacter sp. USB13 16S ribosomal RNA gene genome sequencing and assembly.</title>
        <authorList>
            <person name="Kang M."/>
        </authorList>
    </citation>
    <scope>NUCLEOTIDE SEQUENCE</scope>
    <source>
        <strain evidence="3">USB13</strain>
    </source>
</reference>
<evidence type="ECO:0000256" key="1">
    <source>
        <dbReference type="PROSITE-ProRule" id="PRU00409"/>
    </source>
</evidence>
<proteinExistence type="predicted"/>
<organism evidence="3 4">
    <name type="scientific">Ramlibacter cellulosilyticus</name>
    <dbReference type="NCBI Taxonomy" id="2764187"/>
    <lineage>
        <taxon>Bacteria</taxon>
        <taxon>Pseudomonadati</taxon>
        <taxon>Pseudomonadota</taxon>
        <taxon>Betaproteobacteria</taxon>
        <taxon>Burkholderiales</taxon>
        <taxon>Comamonadaceae</taxon>
        <taxon>Ramlibacter</taxon>
    </lineage>
</organism>
<sequence length="320" mass="33244">MARVLVYEPLSADDPESTAALGRGSAAHQDMLAAGRAMRDAMAGDLARLPGVELTVAVGQQEARHRLHAVAALPGESAEAFVRRQARLHDGCWIVAPESGGLLLRLHAAVGARRWIGCSAAAIRLASSKRATCALLAKAGILTPLAFAEGHRGPWIVKPDDGAGSMATRVHATRAAADTDLHTRQHAVMEPWVEGEALSVSLVVGPVLARAVAFNRQHLDIDADGWLHDLGVQPGALPAADPRTGVLQAVARRVAGALPGLRGYVGIDLVWNGRDGPVVIEVNPRVTCAYVGLSALVGRNLAADILAAHGVQGAAGHVVA</sequence>
<dbReference type="InterPro" id="IPR011761">
    <property type="entry name" value="ATP-grasp"/>
</dbReference>
<dbReference type="Pfam" id="PF18301">
    <property type="entry name" value="preATP-grasp_3"/>
    <property type="match status" value="1"/>
</dbReference>
<dbReference type="EMBL" id="JACORT010000001">
    <property type="protein sequence ID" value="MBC5782231.1"/>
    <property type="molecule type" value="Genomic_DNA"/>
</dbReference>
<evidence type="ECO:0000313" key="3">
    <source>
        <dbReference type="EMBL" id="MBC5782231.1"/>
    </source>
</evidence>
<dbReference type="Proteomes" id="UP000608513">
    <property type="component" value="Unassembled WGS sequence"/>
</dbReference>
<keyword evidence="4" id="KW-1185">Reference proteome</keyword>
<dbReference type="Gene3D" id="3.40.50.11770">
    <property type="match status" value="1"/>
</dbReference>
<protein>
    <submittedName>
        <fullName evidence="3">ATP-grasp domain-containing protein</fullName>
    </submittedName>
</protein>
<accession>A0A923S9Z2</accession>
<dbReference type="PROSITE" id="PS50975">
    <property type="entry name" value="ATP_GRASP"/>
    <property type="match status" value="1"/>
</dbReference>
<gene>
    <name evidence="3" type="ORF">H8N03_04695</name>
</gene>
<dbReference type="GO" id="GO:0005524">
    <property type="term" value="F:ATP binding"/>
    <property type="evidence" value="ECO:0007669"/>
    <property type="project" value="UniProtKB-UniRule"/>
</dbReference>
<dbReference type="PIRSF" id="PIRSF016766">
    <property type="entry name" value="UCP016766_ATPgrasp"/>
    <property type="match status" value="1"/>
</dbReference>
<dbReference type="InterPro" id="IPR024710">
    <property type="entry name" value="MfnD"/>
</dbReference>
<dbReference type="SUPFAM" id="SSF56059">
    <property type="entry name" value="Glutathione synthetase ATP-binding domain-like"/>
    <property type="match status" value="1"/>
</dbReference>
<comment type="caution">
    <text evidence="3">The sequence shown here is derived from an EMBL/GenBank/DDBJ whole genome shotgun (WGS) entry which is preliminary data.</text>
</comment>
<name>A0A923S9Z2_9BURK</name>
<evidence type="ECO:0000259" key="2">
    <source>
        <dbReference type="PROSITE" id="PS50975"/>
    </source>
</evidence>
<dbReference type="Gene3D" id="3.30.470.20">
    <property type="entry name" value="ATP-grasp fold, B domain"/>
    <property type="match status" value="1"/>
</dbReference>
<keyword evidence="1" id="KW-0547">Nucleotide-binding</keyword>
<evidence type="ECO:0000313" key="4">
    <source>
        <dbReference type="Proteomes" id="UP000608513"/>
    </source>
</evidence>
<dbReference type="Pfam" id="PF02655">
    <property type="entry name" value="ATP-grasp_3"/>
    <property type="match status" value="1"/>
</dbReference>
<dbReference type="InterPro" id="IPR040803">
    <property type="entry name" value="MfnD_preATP-grasp"/>
</dbReference>
<dbReference type="RefSeq" id="WP_187074938.1">
    <property type="nucleotide sequence ID" value="NZ_JACORT010000001.1"/>
</dbReference>
<dbReference type="InterPro" id="IPR003806">
    <property type="entry name" value="ATP-grasp_PylC-type"/>
</dbReference>